<organism evidence="2 3">
    <name type="scientific">Microbotryum silenes-dioicae</name>
    <dbReference type="NCBI Taxonomy" id="796604"/>
    <lineage>
        <taxon>Eukaryota</taxon>
        <taxon>Fungi</taxon>
        <taxon>Dikarya</taxon>
        <taxon>Basidiomycota</taxon>
        <taxon>Pucciniomycotina</taxon>
        <taxon>Microbotryomycetes</taxon>
        <taxon>Microbotryales</taxon>
        <taxon>Microbotryaceae</taxon>
        <taxon>Microbotryum</taxon>
    </lineage>
</organism>
<dbReference type="AlphaFoldDB" id="A0A2X0PGX1"/>
<feature type="compositionally biased region" description="Basic and acidic residues" evidence="1">
    <location>
        <begin position="23"/>
        <end position="39"/>
    </location>
</feature>
<dbReference type="EMBL" id="FQNC01000062">
    <property type="protein sequence ID" value="SGY93755.1"/>
    <property type="molecule type" value="Genomic_DNA"/>
</dbReference>
<accession>A0A2X0PGX1</accession>
<dbReference type="Proteomes" id="UP000249464">
    <property type="component" value="Unassembled WGS sequence"/>
</dbReference>
<keyword evidence="3" id="KW-1185">Reference proteome</keyword>
<feature type="region of interest" description="Disordered" evidence="1">
    <location>
        <begin position="1"/>
        <end position="39"/>
    </location>
</feature>
<evidence type="ECO:0000256" key="1">
    <source>
        <dbReference type="SAM" id="MobiDB-lite"/>
    </source>
</evidence>
<name>A0A2X0PGX1_9BASI</name>
<sequence>MTSDSSDTNLARDYSRHQVKLMSRFDDKPDQEPRGYVRT</sequence>
<evidence type="ECO:0000313" key="2">
    <source>
        <dbReference type="EMBL" id="SGY93755.1"/>
    </source>
</evidence>
<gene>
    <name evidence="2" type="primary">BQ5605_C037g11608</name>
    <name evidence="2" type="ORF">BQ5605_C037G11608</name>
</gene>
<reference evidence="2 3" key="1">
    <citation type="submission" date="2016-11" db="EMBL/GenBank/DDBJ databases">
        <authorList>
            <person name="Jaros S."/>
            <person name="Januszkiewicz K."/>
            <person name="Wedrychowicz H."/>
        </authorList>
    </citation>
    <scope>NUCLEOTIDE SEQUENCE [LARGE SCALE GENOMIC DNA]</scope>
</reference>
<proteinExistence type="predicted"/>
<protein>
    <submittedName>
        <fullName evidence="2">BQ5605_C037g11608 protein</fullName>
    </submittedName>
</protein>
<evidence type="ECO:0000313" key="3">
    <source>
        <dbReference type="Proteomes" id="UP000249464"/>
    </source>
</evidence>